<gene>
    <name evidence="1" type="ORF">LshimejAT787_1401500</name>
</gene>
<reference evidence="1" key="1">
    <citation type="submission" date="2022-07" db="EMBL/GenBank/DDBJ databases">
        <title>The genome of Lyophyllum shimeji provides insight into the initial evolution of ectomycorrhizal fungal genome.</title>
        <authorList>
            <person name="Kobayashi Y."/>
            <person name="Shibata T."/>
            <person name="Hirakawa H."/>
            <person name="Shigenobu S."/>
            <person name="Nishiyama T."/>
            <person name="Yamada A."/>
            <person name="Hasebe M."/>
            <person name="Kawaguchi M."/>
        </authorList>
    </citation>
    <scope>NUCLEOTIDE SEQUENCE</scope>
    <source>
        <strain evidence="1">AT787</strain>
    </source>
</reference>
<evidence type="ECO:0000313" key="1">
    <source>
        <dbReference type="EMBL" id="GLB43638.1"/>
    </source>
</evidence>
<organism evidence="1 2">
    <name type="scientific">Lyophyllum shimeji</name>
    <name type="common">Hon-shimeji</name>
    <name type="synonym">Tricholoma shimeji</name>
    <dbReference type="NCBI Taxonomy" id="47721"/>
    <lineage>
        <taxon>Eukaryota</taxon>
        <taxon>Fungi</taxon>
        <taxon>Dikarya</taxon>
        <taxon>Basidiomycota</taxon>
        <taxon>Agaricomycotina</taxon>
        <taxon>Agaricomycetes</taxon>
        <taxon>Agaricomycetidae</taxon>
        <taxon>Agaricales</taxon>
        <taxon>Tricholomatineae</taxon>
        <taxon>Lyophyllaceae</taxon>
        <taxon>Lyophyllum</taxon>
    </lineage>
</organism>
<dbReference type="Proteomes" id="UP001063166">
    <property type="component" value="Unassembled WGS sequence"/>
</dbReference>
<accession>A0A9P3PXZ7</accession>
<sequence length="89" mass="10091">MGVNNHATTARTKDPLLAPQYSVVWYPNAPRICFRLRAPCNVQRVDSRPPSKGWAVRDLTIFERREACIRVDRRGVAAGKNMHIPALVH</sequence>
<dbReference type="EMBL" id="BRPK01000014">
    <property type="protein sequence ID" value="GLB43638.1"/>
    <property type="molecule type" value="Genomic_DNA"/>
</dbReference>
<proteinExistence type="predicted"/>
<protein>
    <submittedName>
        <fullName evidence="1">Uncharacterized protein</fullName>
    </submittedName>
</protein>
<evidence type="ECO:0000313" key="2">
    <source>
        <dbReference type="Proteomes" id="UP001063166"/>
    </source>
</evidence>
<name>A0A9P3PXZ7_LYOSH</name>
<comment type="caution">
    <text evidence="1">The sequence shown here is derived from an EMBL/GenBank/DDBJ whole genome shotgun (WGS) entry which is preliminary data.</text>
</comment>
<keyword evidence="2" id="KW-1185">Reference proteome</keyword>
<dbReference type="AlphaFoldDB" id="A0A9P3PXZ7"/>